<proteinExistence type="predicted"/>
<feature type="region of interest" description="Disordered" evidence="4">
    <location>
        <begin position="57"/>
        <end position="83"/>
    </location>
</feature>
<dbReference type="InterPro" id="IPR011146">
    <property type="entry name" value="HIT-like"/>
</dbReference>
<dbReference type="InterPro" id="IPR036265">
    <property type="entry name" value="HIT-like_sf"/>
</dbReference>
<dbReference type="PANTHER" id="PTHR42997:SF1">
    <property type="entry name" value="AP-4-A PHOSPHORYLASE"/>
    <property type="match status" value="1"/>
</dbReference>
<evidence type="ECO:0000256" key="4">
    <source>
        <dbReference type="SAM" id="MobiDB-lite"/>
    </source>
</evidence>
<dbReference type="GO" id="GO:0003824">
    <property type="term" value="F:catalytic activity"/>
    <property type="evidence" value="ECO:0007669"/>
    <property type="project" value="InterPro"/>
</dbReference>
<feature type="region of interest" description="Disordered" evidence="4">
    <location>
        <begin position="1"/>
        <end position="42"/>
    </location>
</feature>
<dbReference type="InterPro" id="IPR039383">
    <property type="entry name" value="FHIT"/>
</dbReference>
<dbReference type="EMBL" id="JABFED010000002">
    <property type="protein sequence ID" value="MBA1837057.1"/>
    <property type="molecule type" value="Genomic_DNA"/>
</dbReference>
<evidence type="ECO:0000256" key="2">
    <source>
        <dbReference type="PIRSR" id="PIRSR639383-1"/>
    </source>
</evidence>
<dbReference type="RefSeq" id="WP_181191771.1">
    <property type="nucleotide sequence ID" value="NZ_JABFED010000002.1"/>
</dbReference>
<accession>A0A7H0K8M5</accession>
<reference evidence="5 6" key="1">
    <citation type="submission" date="2020-05" db="EMBL/GenBank/DDBJ databases">
        <title>Descriptions of Corynebacterium xxxx sp. nov., Corynebacterium yyyy sp. nov. and Corynebacterium zzzz sp. nov.</title>
        <authorList>
            <person name="Zhang G."/>
        </authorList>
    </citation>
    <scope>NUCLEOTIDE SEQUENCE [LARGE SCALE GENOMIC DNA]</scope>
    <source>
        <strain evidence="6">zg-913</strain>
    </source>
</reference>
<dbReference type="SUPFAM" id="SSF54197">
    <property type="entry name" value="HIT-like"/>
    <property type="match status" value="1"/>
</dbReference>
<keyword evidence="1" id="KW-0547">Nucleotide-binding</keyword>
<organism evidence="5 6">
    <name type="scientific">Corynebacterium wankanglinii</name>
    <dbReference type="NCBI Taxonomy" id="2735136"/>
    <lineage>
        <taxon>Bacteria</taxon>
        <taxon>Bacillati</taxon>
        <taxon>Actinomycetota</taxon>
        <taxon>Actinomycetes</taxon>
        <taxon>Mycobacteriales</taxon>
        <taxon>Corynebacteriaceae</taxon>
        <taxon>Corynebacterium</taxon>
    </lineage>
</organism>
<dbReference type="PROSITE" id="PS51084">
    <property type="entry name" value="HIT_2"/>
    <property type="match status" value="1"/>
</dbReference>
<dbReference type="Gene3D" id="3.30.428.10">
    <property type="entry name" value="HIT-like"/>
    <property type="match status" value="1"/>
</dbReference>
<protein>
    <submittedName>
        <fullName evidence="5">HIT domain-containing protein</fullName>
    </submittedName>
</protein>
<gene>
    <name evidence="5" type="ORF">HMA55_03915</name>
</gene>
<keyword evidence="6" id="KW-1185">Reference proteome</keyword>
<dbReference type="AlphaFoldDB" id="A0A7H0K8M5"/>
<evidence type="ECO:0000313" key="6">
    <source>
        <dbReference type="Proteomes" id="UP000577408"/>
    </source>
</evidence>
<comment type="caution">
    <text evidence="5">The sequence shown here is derived from an EMBL/GenBank/DDBJ whole genome shotgun (WGS) entry which is preliminary data.</text>
</comment>
<dbReference type="PANTHER" id="PTHR42997">
    <property type="entry name" value="HIT FAMILY HYDROLASE"/>
    <property type="match status" value="1"/>
</dbReference>
<evidence type="ECO:0000313" key="5">
    <source>
        <dbReference type="EMBL" id="MBA1837057.1"/>
    </source>
</evidence>
<feature type="active site" description="Tele-AMP-histidine intermediate" evidence="2">
    <location>
        <position position="176"/>
    </location>
</feature>
<feature type="binding site" evidence="3">
    <location>
        <position position="106"/>
    </location>
    <ligand>
        <name>substrate</name>
    </ligand>
</feature>
<feature type="binding site" evidence="3">
    <location>
        <begin position="168"/>
        <end position="171"/>
    </location>
    <ligand>
        <name>substrate</name>
    </ligand>
</feature>
<feature type="binding site" evidence="3">
    <location>
        <position position="178"/>
    </location>
    <ligand>
        <name>substrate</name>
    </ligand>
</feature>
<dbReference type="Proteomes" id="UP000577408">
    <property type="component" value="Unassembled WGS sequence"/>
</dbReference>
<dbReference type="Pfam" id="PF01230">
    <property type="entry name" value="HIT"/>
    <property type="match status" value="1"/>
</dbReference>
<evidence type="ECO:0000256" key="3">
    <source>
        <dbReference type="PIRSR" id="PIRSR639383-2"/>
    </source>
</evidence>
<dbReference type="GO" id="GO:0000166">
    <property type="term" value="F:nucleotide binding"/>
    <property type="evidence" value="ECO:0007669"/>
    <property type="project" value="UniProtKB-KW"/>
</dbReference>
<dbReference type="CDD" id="cd01275">
    <property type="entry name" value="FHIT"/>
    <property type="match status" value="1"/>
</dbReference>
<feature type="compositionally biased region" description="Low complexity" evidence="4">
    <location>
        <begin position="1"/>
        <end position="18"/>
    </location>
</feature>
<dbReference type="InterPro" id="IPR052908">
    <property type="entry name" value="AP-4-A_phosphorylase"/>
</dbReference>
<sequence length="227" mass="24343">MRYKPSPSGSPPSVTSSPARTPLQSGTNGEAYADTGVGDPDRLTRLWAPYRSSYIANMPDGSEHRRGGGAEGTSRSSGDPFLEIPNMSDEDGLIIARGETVYAVCNLYPYNAGHVMVVPYRKVADLEALTDEETTELMAFAKHAVKTLKAVSQPEAINVGLNLGKASGGSVGDHLHLHVVPRWAGDSNFITVIGGTKVLPQLLRDTRALLADGWREVQRTEEGEPDA</sequence>
<evidence type="ECO:0000256" key="1">
    <source>
        <dbReference type="ARBA" id="ARBA00022741"/>
    </source>
</evidence>
<name>A0A7H0K8M5_9CORY</name>